<feature type="compositionally biased region" description="Low complexity" evidence="1">
    <location>
        <begin position="240"/>
        <end position="249"/>
    </location>
</feature>
<protein>
    <submittedName>
        <fullName evidence="2">Uncharacterized protein</fullName>
    </submittedName>
</protein>
<dbReference type="OrthoDB" id="2277888at2759"/>
<evidence type="ECO:0000256" key="1">
    <source>
        <dbReference type="SAM" id="MobiDB-lite"/>
    </source>
</evidence>
<dbReference type="EMBL" id="KV440991">
    <property type="protein sequence ID" value="OAD69676.1"/>
    <property type="molecule type" value="Genomic_DNA"/>
</dbReference>
<feature type="compositionally biased region" description="Low complexity" evidence="1">
    <location>
        <begin position="25"/>
        <end position="40"/>
    </location>
</feature>
<dbReference type="GeneID" id="29002490"/>
<feature type="region of interest" description="Disordered" evidence="1">
    <location>
        <begin position="270"/>
        <end position="303"/>
    </location>
</feature>
<feature type="compositionally biased region" description="Low complexity" evidence="1">
    <location>
        <begin position="214"/>
        <end position="227"/>
    </location>
</feature>
<feature type="region of interest" description="Disordered" evidence="1">
    <location>
        <begin position="207"/>
        <end position="249"/>
    </location>
</feature>
<name>A0A162PKC7_PHYB8</name>
<sequence length="329" mass="36684">MHGMLPIRVLAPFSFESTQSLRPQSTTTTTTSNTNTSTTSKKSKSNKLSKNDTIAALDSLHDLVERLTARVHDLEHALERRDPNWLQPCEQHGLDTSSTFHPTIVDPWSSRVPSAYRSLTEHLEDRQLSTYSLPSLIQSSSSCSTKHDPLDSVYAQWSTLTQCLPQMEPDSQRHVRAVALYAMRDILESKRVACVYSLDPATETVRKRADGWLPPTTSSTSTSASTSTPPPPPPPPPPFSTSLSTSVSRPALSSLSGPFYDRPSLNLSPSLPLLHQTKHKKPKRWFRRSKKGDQSPDQGSISCSWEGFDKKFTAWLDARDQRRPSHPVL</sequence>
<keyword evidence="3" id="KW-1185">Reference proteome</keyword>
<dbReference type="Proteomes" id="UP000077315">
    <property type="component" value="Unassembled WGS sequence"/>
</dbReference>
<feature type="compositionally biased region" description="Basic residues" evidence="1">
    <location>
        <begin position="276"/>
        <end position="290"/>
    </location>
</feature>
<evidence type="ECO:0000313" key="3">
    <source>
        <dbReference type="Proteomes" id="UP000077315"/>
    </source>
</evidence>
<organism evidence="2 3">
    <name type="scientific">Phycomyces blakesleeanus (strain ATCC 8743b / DSM 1359 / FGSC 10004 / NBRC 33097 / NRRL 1555)</name>
    <dbReference type="NCBI Taxonomy" id="763407"/>
    <lineage>
        <taxon>Eukaryota</taxon>
        <taxon>Fungi</taxon>
        <taxon>Fungi incertae sedis</taxon>
        <taxon>Mucoromycota</taxon>
        <taxon>Mucoromycotina</taxon>
        <taxon>Mucoromycetes</taxon>
        <taxon>Mucorales</taxon>
        <taxon>Phycomycetaceae</taxon>
        <taxon>Phycomyces</taxon>
    </lineage>
</organism>
<dbReference type="VEuPathDB" id="FungiDB:PHYBLDRAFT_66104"/>
<dbReference type="AlphaFoldDB" id="A0A162PKC7"/>
<dbReference type="InParanoid" id="A0A162PKC7"/>
<gene>
    <name evidence="2" type="ORF">PHYBLDRAFT_66104</name>
</gene>
<reference evidence="3" key="1">
    <citation type="submission" date="2015-06" db="EMBL/GenBank/DDBJ databases">
        <title>Expansion of signal transduction pathways in fungi by whole-genome duplication.</title>
        <authorList>
            <consortium name="DOE Joint Genome Institute"/>
            <person name="Corrochano L.M."/>
            <person name="Kuo A."/>
            <person name="Marcet-Houben M."/>
            <person name="Polaino S."/>
            <person name="Salamov A."/>
            <person name="Villalobos J.M."/>
            <person name="Alvarez M.I."/>
            <person name="Avalos J."/>
            <person name="Benito E.P."/>
            <person name="Benoit I."/>
            <person name="Burger G."/>
            <person name="Camino L.P."/>
            <person name="Canovas D."/>
            <person name="Cerda-Olmedo E."/>
            <person name="Cheng J.-F."/>
            <person name="Dominguez A."/>
            <person name="Elias M."/>
            <person name="Eslava A.P."/>
            <person name="Glaser F."/>
            <person name="Grimwood J."/>
            <person name="Gutierrez G."/>
            <person name="Heitman J."/>
            <person name="Henrissat B."/>
            <person name="Iturriaga E.A."/>
            <person name="Lang B.F."/>
            <person name="Lavin J.L."/>
            <person name="Lee S."/>
            <person name="Li W."/>
            <person name="Lindquist E."/>
            <person name="Lopez-Garcia S."/>
            <person name="Luque E.M."/>
            <person name="Marcos A.T."/>
            <person name="Martin J."/>
            <person name="McCluskey K."/>
            <person name="Medina H.R."/>
            <person name="Miralles-Duran A."/>
            <person name="Miyazaki A."/>
            <person name="Munoz-Torres E."/>
            <person name="Oguiza J.A."/>
            <person name="Ohm R."/>
            <person name="Olmedo M."/>
            <person name="Orejas M."/>
            <person name="Ortiz-Castellanos L."/>
            <person name="Pisabarro A.G."/>
            <person name="Rodriguez-Romero J."/>
            <person name="Ruiz-Herrera J."/>
            <person name="Ruiz-Vazquez R."/>
            <person name="Sanz C."/>
            <person name="Schackwitz W."/>
            <person name="Schmutz J."/>
            <person name="Shahriari M."/>
            <person name="Shelest E."/>
            <person name="Silva-Franco F."/>
            <person name="Soanes D."/>
            <person name="Syed K."/>
            <person name="Tagua V.G."/>
            <person name="Talbot N.J."/>
            <person name="Thon M."/>
            <person name="De vries R.P."/>
            <person name="Wiebenga A."/>
            <person name="Yadav J.S."/>
            <person name="Braun E.L."/>
            <person name="Baker S."/>
            <person name="Garre V."/>
            <person name="Horwitz B."/>
            <person name="Torres-Martinez S."/>
            <person name="Idnurm A."/>
            <person name="Herrera-Estrella A."/>
            <person name="Gabaldon T."/>
            <person name="Grigoriev I.V."/>
        </authorList>
    </citation>
    <scope>NUCLEOTIDE SEQUENCE [LARGE SCALE GENOMIC DNA]</scope>
    <source>
        <strain evidence="3">NRRL 1555(-)</strain>
    </source>
</reference>
<proteinExistence type="predicted"/>
<dbReference type="RefSeq" id="XP_018287716.1">
    <property type="nucleotide sequence ID" value="XM_018441584.1"/>
</dbReference>
<accession>A0A162PKC7</accession>
<feature type="region of interest" description="Disordered" evidence="1">
    <location>
        <begin position="18"/>
        <end position="48"/>
    </location>
</feature>
<feature type="compositionally biased region" description="Pro residues" evidence="1">
    <location>
        <begin position="228"/>
        <end position="239"/>
    </location>
</feature>
<evidence type="ECO:0000313" key="2">
    <source>
        <dbReference type="EMBL" id="OAD69676.1"/>
    </source>
</evidence>